<accession>A0A1W0XES3</accession>
<keyword evidence="13" id="KW-0479">Metal-binding</keyword>
<feature type="transmembrane region" description="Helical" evidence="23">
    <location>
        <begin position="595"/>
        <end position="614"/>
    </location>
</feature>
<comment type="similarity">
    <text evidence="5">Belongs to the organo anion transporter (TC 2.A.60) family.</text>
</comment>
<dbReference type="InterPro" id="IPR004156">
    <property type="entry name" value="OATP"/>
</dbReference>
<keyword evidence="17" id="KW-1015">Disulfide bond</keyword>
<comment type="similarity">
    <text evidence="6">Belongs to the STT3 family.</text>
</comment>
<dbReference type="UniPathway" id="UPA00378"/>
<feature type="transmembrane region" description="Helical" evidence="23">
    <location>
        <begin position="1451"/>
        <end position="1471"/>
    </location>
</feature>
<feature type="transmembrane region" description="Helical" evidence="23">
    <location>
        <begin position="1046"/>
        <end position="1066"/>
    </location>
</feature>
<evidence type="ECO:0000256" key="8">
    <source>
        <dbReference type="ARBA" id="ARBA00012605"/>
    </source>
</evidence>
<feature type="transmembrane region" description="Helical" evidence="23">
    <location>
        <begin position="1199"/>
        <end position="1219"/>
    </location>
</feature>
<feature type="transmembrane region" description="Helical" evidence="23">
    <location>
        <begin position="555"/>
        <end position="575"/>
    </location>
</feature>
<feature type="transmembrane region" description="Helical" evidence="23">
    <location>
        <begin position="1319"/>
        <end position="1337"/>
    </location>
</feature>
<dbReference type="InterPro" id="IPR048307">
    <property type="entry name" value="STT3_N"/>
</dbReference>
<dbReference type="Pfam" id="PF02516">
    <property type="entry name" value="STT3"/>
    <property type="match status" value="1"/>
</dbReference>
<gene>
    <name evidence="25" type="ORF">BV898_00115</name>
</gene>
<reference evidence="26" key="1">
    <citation type="submission" date="2017-01" db="EMBL/GenBank/DDBJ databases">
        <title>Comparative genomics of anhydrobiosis in the tardigrade Hypsibius dujardini.</title>
        <authorList>
            <person name="Yoshida Y."/>
            <person name="Koutsovoulos G."/>
            <person name="Laetsch D."/>
            <person name="Stevens L."/>
            <person name="Kumar S."/>
            <person name="Horikawa D."/>
            <person name="Ishino K."/>
            <person name="Komine S."/>
            <person name="Tomita M."/>
            <person name="Blaxter M."/>
            <person name="Arakawa K."/>
        </authorList>
    </citation>
    <scope>NUCLEOTIDE SEQUENCE [LARGE SCALE GENOMIC DNA]</scope>
    <source>
        <strain evidence="26">Z151</strain>
    </source>
</reference>
<dbReference type="NCBIfam" id="TIGR00805">
    <property type="entry name" value="oat"/>
    <property type="match status" value="1"/>
</dbReference>
<feature type="domain" description="Kazal-like" evidence="24">
    <location>
        <begin position="665"/>
        <end position="720"/>
    </location>
</feature>
<evidence type="ECO:0000256" key="12">
    <source>
        <dbReference type="ARBA" id="ARBA00022692"/>
    </source>
</evidence>
<dbReference type="GO" id="GO:0046872">
    <property type="term" value="F:metal ion binding"/>
    <property type="evidence" value="ECO:0007669"/>
    <property type="project" value="UniProtKB-KW"/>
</dbReference>
<feature type="transmembrane region" description="Helical" evidence="23">
    <location>
        <begin position="250"/>
        <end position="268"/>
    </location>
</feature>
<sequence>MRTSPIASALPRNLRVFAYRFIPILHVMSVANVADVQIDEQGIYKYILIKATDKQKESKNLVRGFASAEFHADILDRVEKELISGGIQLDCLGGGRIEKTKKTISVYGHSIGFGKADHEVTVAILKKNFPDAGVGGWTINHESLIGKTYPSSASVPIIATASCWMKDPQCLTILVSHHRMFIYDIVHRTEVLLYYSNTLKIQETMNDRKSGKKMQGFRNPFGAPPEDEEPRCGMFGWQPGFLQLFSSMKVFMFCYVGMGVFSGMQGGYSGAVLPSIERRFGFTSTQFATVSSMSNIAMLCTALFIGHYGGAGHRPRWLAAGNFMLGLAFFVYASPQYFFPYISQQNAILSKSAIRTNNTAAYEEMCTPDFAKNSSLDGSHRCLHGAEVEVADRRTTNPLIVFGVADFLMGLGGATTTVLGLTFVDDNVPYGSTPLYFTLSFVGRLLGPLLGAGLASLVNNIYLNFSVPTFPPTDPRWISAWYLGFIVCGLGVCFFSFLIGCFPAVLPRGKKLSISGEPEKPSKNSNNHHGKPEQPAVKLVDLPKNLKRLLLNSTYMIKLASQLMLGMALAGYSGFSQKFIQNQYDLSPSLASLVGGMPPIFSLFLGIALGSLLIRRFKFLPRDVSMMTVAAALGCACCYFSVIALGCEAPIVVGLPATTTISRIIPQSQTCGVENKCACHTNQLTPVCHLASKVSYVSPCFAGCTSITYQNQTKIYGGCTCLAGATGNATLQSDSLQDVSPDDVVVPNLCPTTCNYVPYIVVMCLAKLFMGIPLSGVLMVQFRIVDFDLKSLANAVSTIVMGTLGFLPAPIIAGYIIDSTCRFWQTSACGTHGACLLYDVDGFRVKLHATVGSVQLLAACLDLLVTFKLWHIKFDREEVEKQAVTATLTTTATLPVTYHAQPRTGPHPNGSTSTSPIPHFDAENVVSITGSANATTGVRRPGTRKGQEEMPEMSATSARAIATAAAAPKRISGKVGFITLFPVLILILAWLVGFCSRLFAVVRFEAIIHEFDPWFNYRATHYMVKNGFYNFLNWFDESAWYPLGRIVGGTVYPGLMVTSGAIHYALSLLNIPVHIRDVCVFLAPIFSGLTAIATFLLTKELWNTGAGLFAACFIAIVPGYISRSVAGSYDNEGIAIFALIFVYYLWVKSVSTGSVYWSSLTALAYFYMVSAWGGYVFIINLIPLHVFVLLLMGRFSSRIYVAYTTFYILGLILSMQIPFVGFQPIRTSEHMAAAGVFALLNAYAFLKYIQRFSKHINLWILGAGAAGAVFAAVVGLTAMGVIAPWSGRFYSLWDTGYAKIHIPIIASVSEHQPTTWTSYFFDLHILVCLFPVGAYYCVKQVNDVRVFIVLYAATASYFSGVMIRLMLTLTPVVCILAGIALSQIMESYLVGLDGSILAREEKSDEVVVKKTKDKNKSMFDEAAPSPPKKPSPSAQLEDMDPTGIGISVRNIVIGVTCILLVLFAVHCTWVTSNAYSSPSIVLATYGQDGTRNILDDFREAYYWLWQNTPEQSRVMSWWDYGYQIAGMGNRTTIVDNNTWNNSHIALVGKAMSSNESAAYKIMNDLDVDYVLVIFGGIIGYSGDDINKFLWMVRIAEGEHPAEIREADYFSPDGHFRVDSGGSKVLMNCLMYKLSYYRFGEIQLGHRQPFGYDRARGVEIGFKDIKLEHMEEAFTSEHWLVRIYRVKKPNNHLQVASAKRQAKFKRTISQKSARKLQGVLKKPTKA</sequence>
<dbReference type="SUPFAM" id="SSF103473">
    <property type="entry name" value="MFS general substrate transporter"/>
    <property type="match status" value="1"/>
</dbReference>
<keyword evidence="18" id="KW-0464">Manganese</keyword>
<evidence type="ECO:0000256" key="6">
    <source>
        <dbReference type="ARBA" id="ARBA00010810"/>
    </source>
</evidence>
<keyword evidence="9" id="KW-1003">Cell membrane</keyword>
<proteinExistence type="inferred from homology"/>
<dbReference type="GO" id="GO:0005886">
    <property type="term" value="C:plasma membrane"/>
    <property type="evidence" value="ECO:0007669"/>
    <property type="project" value="UniProtKB-SubCell"/>
</dbReference>
<dbReference type="EC" id="2.4.99.18" evidence="8"/>
<dbReference type="Gene3D" id="3.40.50.12610">
    <property type="match status" value="1"/>
</dbReference>
<dbReference type="Pfam" id="PF05005">
    <property type="entry name" value="Ocnus"/>
    <property type="match status" value="1"/>
</dbReference>
<feature type="transmembrane region" description="Helical" evidence="23">
    <location>
        <begin position="399"/>
        <end position="424"/>
    </location>
</feature>
<feature type="binding site" evidence="21">
    <location>
        <position position="45"/>
    </location>
    <ligand>
        <name>substrate</name>
    </ligand>
</feature>
<evidence type="ECO:0000256" key="19">
    <source>
        <dbReference type="ARBA" id="ARBA00048829"/>
    </source>
</evidence>
<evidence type="ECO:0000256" key="7">
    <source>
        <dbReference type="ARBA" id="ARBA00010971"/>
    </source>
</evidence>
<evidence type="ECO:0000256" key="14">
    <source>
        <dbReference type="ARBA" id="ARBA00022842"/>
    </source>
</evidence>
<evidence type="ECO:0000256" key="5">
    <source>
        <dbReference type="ARBA" id="ARBA00009657"/>
    </source>
</evidence>
<evidence type="ECO:0000256" key="23">
    <source>
        <dbReference type="SAM" id="Phobius"/>
    </source>
</evidence>
<keyword evidence="26" id="KW-1185">Reference proteome</keyword>
<evidence type="ECO:0000256" key="18">
    <source>
        <dbReference type="ARBA" id="ARBA00023211"/>
    </source>
</evidence>
<keyword evidence="14" id="KW-0460">Magnesium</keyword>
<keyword evidence="12 23" id="KW-0812">Transmembrane</keyword>
<dbReference type="PANTHER" id="PTHR13872">
    <property type="entry name" value="DOLICHYL-DIPHOSPHOOLIGOSACCHARIDE--PROTEIN GLYCOSYLTRANSFERASE SUBUNIT"/>
    <property type="match status" value="1"/>
</dbReference>
<dbReference type="InterPro" id="IPR048999">
    <property type="entry name" value="STT3-PglB_core"/>
</dbReference>
<comment type="pathway">
    <text evidence="4">Protein modification; protein glycosylation.</text>
</comment>
<evidence type="ECO:0000256" key="17">
    <source>
        <dbReference type="ARBA" id="ARBA00023157"/>
    </source>
</evidence>
<dbReference type="SUPFAM" id="SSF143724">
    <property type="entry name" value="PHP14-like"/>
    <property type="match status" value="1"/>
</dbReference>
<dbReference type="Pfam" id="PF03137">
    <property type="entry name" value="OATP"/>
    <property type="match status" value="1"/>
</dbReference>
<comment type="similarity">
    <text evidence="7">Belongs to the janus family.</text>
</comment>
<evidence type="ECO:0000256" key="10">
    <source>
        <dbReference type="ARBA" id="ARBA00022676"/>
    </source>
</evidence>
<feature type="transmembrane region" description="Helical" evidence="23">
    <location>
        <begin position="792"/>
        <end position="817"/>
    </location>
</feature>
<dbReference type="InterPro" id="IPR038596">
    <property type="entry name" value="Janus_sf"/>
</dbReference>
<dbReference type="EMBL" id="MTYJ01000001">
    <property type="protein sequence ID" value="OQV25979.1"/>
    <property type="molecule type" value="Genomic_DNA"/>
</dbReference>
<organism evidence="25 26">
    <name type="scientific">Hypsibius exemplaris</name>
    <name type="common">Freshwater tardigrade</name>
    <dbReference type="NCBI Taxonomy" id="2072580"/>
    <lineage>
        <taxon>Eukaryota</taxon>
        <taxon>Metazoa</taxon>
        <taxon>Ecdysozoa</taxon>
        <taxon>Tardigrada</taxon>
        <taxon>Eutardigrada</taxon>
        <taxon>Parachela</taxon>
        <taxon>Hypsibioidea</taxon>
        <taxon>Hypsibiidae</taxon>
        <taxon>Hypsibius</taxon>
    </lineage>
</organism>
<comment type="catalytic activity">
    <reaction evidence="19">
        <text>a di-trans,poly-cis-dolichyl diphosphooligosaccharide + L-asparaginyl-[protein] = N(4)-(oligosaccharide-(1-&gt;4)-N-acetyl-beta-D-glucosaminyl-(1-&gt;4)-N-acetyl-beta-D-glucosaminyl)-L-asparaginyl-[protein] + a di-trans,poly-cis-dolichyl diphosphate + H(+)</text>
        <dbReference type="Rhea" id="RHEA:22980"/>
        <dbReference type="Rhea" id="RHEA-COMP:12804"/>
        <dbReference type="Rhea" id="RHEA-COMP:12805"/>
        <dbReference type="Rhea" id="RHEA-COMP:19506"/>
        <dbReference type="Rhea" id="RHEA-COMP:19509"/>
        <dbReference type="ChEBI" id="CHEBI:15378"/>
        <dbReference type="ChEBI" id="CHEBI:50347"/>
        <dbReference type="ChEBI" id="CHEBI:57497"/>
        <dbReference type="ChEBI" id="CHEBI:57570"/>
        <dbReference type="ChEBI" id="CHEBI:132529"/>
        <dbReference type="EC" id="2.4.99.18"/>
    </reaction>
</comment>
<comment type="cofactor">
    <cofactor evidence="1">
        <name>Mn(2+)</name>
        <dbReference type="ChEBI" id="CHEBI:29035"/>
    </cofactor>
</comment>
<dbReference type="Pfam" id="PF21436">
    <property type="entry name" value="STT3-PglB_core"/>
    <property type="match status" value="1"/>
</dbReference>
<dbReference type="InterPro" id="IPR007702">
    <property type="entry name" value="Janus"/>
</dbReference>
<evidence type="ECO:0000256" key="4">
    <source>
        <dbReference type="ARBA" id="ARBA00004922"/>
    </source>
</evidence>
<feature type="region of interest" description="Disordered" evidence="22">
    <location>
        <begin position="1417"/>
        <end position="1436"/>
    </location>
</feature>
<feature type="transmembrane region" description="Helical" evidence="23">
    <location>
        <begin position="436"/>
        <end position="458"/>
    </location>
</feature>
<dbReference type="GO" id="GO:0043687">
    <property type="term" value="P:post-translational protein modification"/>
    <property type="evidence" value="ECO:0007669"/>
    <property type="project" value="TreeGrafter"/>
</dbReference>
<feature type="transmembrane region" description="Helical" evidence="23">
    <location>
        <begin position="977"/>
        <end position="1000"/>
    </location>
</feature>
<dbReference type="InterPro" id="IPR003674">
    <property type="entry name" value="Oligo_trans_STT3"/>
</dbReference>
<dbReference type="Gene3D" id="3.50.20.20">
    <property type="entry name" value="Janus/Ocnus"/>
    <property type="match status" value="1"/>
</dbReference>
<protein>
    <recommendedName>
        <fullName evidence="8">dolichyl-diphosphooligosaccharide--protein glycotransferase</fullName>
        <ecNumber evidence="8">2.4.99.18</ecNumber>
    </recommendedName>
</protein>
<dbReference type="GO" id="GO:0018279">
    <property type="term" value="P:protein N-linked glycosylation via asparagine"/>
    <property type="evidence" value="ECO:0007669"/>
    <property type="project" value="TreeGrafter"/>
</dbReference>
<comment type="cofactor">
    <cofactor evidence="2">
        <name>Mg(2+)</name>
        <dbReference type="ChEBI" id="CHEBI:18420"/>
    </cofactor>
</comment>
<evidence type="ECO:0000313" key="25">
    <source>
        <dbReference type="EMBL" id="OQV25979.1"/>
    </source>
</evidence>
<keyword evidence="11" id="KW-0808">Transferase</keyword>
<feature type="transmembrane region" description="Helical" evidence="23">
    <location>
        <begin position="478"/>
        <end position="506"/>
    </location>
</feature>
<keyword evidence="10" id="KW-0328">Glycosyltransferase</keyword>
<evidence type="ECO:0000256" key="2">
    <source>
        <dbReference type="ARBA" id="ARBA00001946"/>
    </source>
</evidence>
<dbReference type="CDD" id="cd17336">
    <property type="entry name" value="MFS_SLCO_OATP"/>
    <property type="match status" value="1"/>
</dbReference>
<dbReference type="OrthoDB" id="10261066at2759"/>
<feature type="active site" description="Proton acceptor" evidence="20">
    <location>
        <position position="71"/>
    </location>
</feature>
<feature type="transmembrane region" description="Helical" evidence="23">
    <location>
        <begin position="1134"/>
        <end position="1158"/>
    </location>
</feature>
<evidence type="ECO:0000256" key="16">
    <source>
        <dbReference type="ARBA" id="ARBA00023136"/>
    </source>
</evidence>
<evidence type="ECO:0000256" key="13">
    <source>
        <dbReference type="ARBA" id="ARBA00022723"/>
    </source>
</evidence>
<feature type="transmembrane region" description="Helical" evidence="23">
    <location>
        <begin position="1164"/>
        <end position="1192"/>
    </location>
</feature>
<keyword evidence="15 23" id="KW-1133">Transmembrane helix</keyword>
<feature type="transmembrane region" description="Helical" evidence="23">
    <location>
        <begin position="280"/>
        <end position="305"/>
    </location>
</feature>
<evidence type="ECO:0000256" key="15">
    <source>
        <dbReference type="ARBA" id="ARBA00022989"/>
    </source>
</evidence>
<comment type="subcellular location">
    <subcellularLocation>
        <location evidence="3">Cell membrane</location>
        <topology evidence="3">Multi-pass membrane protein</topology>
    </subcellularLocation>
</comment>
<evidence type="ECO:0000313" key="26">
    <source>
        <dbReference type="Proteomes" id="UP000192578"/>
    </source>
</evidence>
<feature type="region of interest" description="Disordered" evidence="22">
    <location>
        <begin position="515"/>
        <end position="534"/>
    </location>
</feature>
<dbReference type="PROSITE" id="PS51465">
    <property type="entry name" value="KAZAL_2"/>
    <property type="match status" value="1"/>
</dbReference>
<evidence type="ECO:0000256" key="1">
    <source>
        <dbReference type="ARBA" id="ARBA00001936"/>
    </source>
</evidence>
<dbReference type="Proteomes" id="UP000192578">
    <property type="component" value="Unassembled WGS sequence"/>
</dbReference>
<name>A0A1W0XES3_HYPEX</name>
<feature type="transmembrane region" description="Helical" evidence="23">
    <location>
        <begin position="1231"/>
        <end position="1249"/>
    </location>
</feature>
<dbReference type="GO" id="GO:0004579">
    <property type="term" value="F:dolichyl-diphosphooligosaccharide-protein glycotransferase activity"/>
    <property type="evidence" value="ECO:0007669"/>
    <property type="project" value="UniProtKB-EC"/>
</dbReference>
<evidence type="ECO:0000256" key="11">
    <source>
        <dbReference type="ARBA" id="ARBA00022679"/>
    </source>
</evidence>
<feature type="transmembrane region" description="Helical" evidence="23">
    <location>
        <begin position="1256"/>
        <end position="1283"/>
    </location>
</feature>
<comment type="caution">
    <text evidence="25">The sequence shown here is derived from an EMBL/GenBank/DDBJ whole genome shotgun (WGS) entry which is preliminary data.</text>
</comment>
<dbReference type="InterPro" id="IPR002350">
    <property type="entry name" value="Kazal_dom"/>
</dbReference>
<evidence type="ECO:0000256" key="3">
    <source>
        <dbReference type="ARBA" id="ARBA00004651"/>
    </source>
</evidence>
<feature type="transmembrane region" description="Helical" evidence="23">
    <location>
        <begin position="1078"/>
        <end position="1098"/>
    </location>
</feature>
<evidence type="ECO:0000256" key="9">
    <source>
        <dbReference type="ARBA" id="ARBA00022475"/>
    </source>
</evidence>
<evidence type="ECO:0000256" key="21">
    <source>
        <dbReference type="PIRSR" id="PIRSR607702-2"/>
    </source>
</evidence>
<feature type="transmembrane region" description="Helical" evidence="23">
    <location>
        <begin position="1369"/>
        <end position="1392"/>
    </location>
</feature>
<feature type="transmembrane region" description="Helical" evidence="23">
    <location>
        <begin position="1104"/>
        <end position="1122"/>
    </location>
</feature>
<evidence type="ECO:0000256" key="20">
    <source>
        <dbReference type="PIRSR" id="PIRSR607702-1"/>
    </source>
</evidence>
<feature type="transmembrane region" description="Helical" evidence="23">
    <location>
        <begin position="756"/>
        <end position="780"/>
    </location>
</feature>
<dbReference type="InterPro" id="IPR036259">
    <property type="entry name" value="MFS_trans_sf"/>
</dbReference>
<dbReference type="GO" id="GO:0055085">
    <property type="term" value="P:transmembrane transport"/>
    <property type="evidence" value="ECO:0007669"/>
    <property type="project" value="InterPro"/>
</dbReference>
<feature type="transmembrane region" description="Helical" evidence="23">
    <location>
        <begin position="317"/>
        <end position="334"/>
    </location>
</feature>
<dbReference type="PANTHER" id="PTHR13872:SF1">
    <property type="entry name" value="DOLICHYL-DIPHOSPHOOLIGOSACCHARIDE--PROTEIN GLYCOSYLTRANSFERASE SUBUNIT STT3B"/>
    <property type="match status" value="1"/>
</dbReference>
<dbReference type="Gene3D" id="1.20.1250.20">
    <property type="entry name" value="MFS general substrate transporter like domains"/>
    <property type="match status" value="1"/>
</dbReference>
<evidence type="ECO:0000259" key="24">
    <source>
        <dbReference type="PROSITE" id="PS51465"/>
    </source>
</evidence>
<evidence type="ECO:0000256" key="22">
    <source>
        <dbReference type="SAM" id="MobiDB-lite"/>
    </source>
</evidence>
<keyword evidence="16 23" id="KW-0472">Membrane</keyword>